<dbReference type="InterPro" id="IPR052339">
    <property type="entry name" value="Fe-S_Maturation_MIP18"/>
</dbReference>
<protein>
    <submittedName>
        <fullName evidence="3">Phenylacetate-CoA oxygenase subunit PaaJ</fullName>
    </submittedName>
</protein>
<gene>
    <name evidence="3" type="primary">paaJ</name>
    <name evidence="3" type="ORF">FF124_01400</name>
</gene>
<reference evidence="3 4" key="2">
    <citation type="submission" date="2019-06" db="EMBL/GenBank/DDBJ databases">
        <title>Martelella lutilitoris sp. nov., isolated from a tidal mudflat.</title>
        <authorList>
            <person name="Kim Y.-J."/>
        </authorList>
    </citation>
    <scope>NUCLEOTIDE SEQUENCE [LARGE SCALE GENOMIC DNA]</scope>
    <source>
        <strain evidence="3 4">GH2-6</strain>
    </source>
</reference>
<dbReference type="EMBL" id="VCLB01000001">
    <property type="protein sequence ID" value="TNB49643.1"/>
    <property type="molecule type" value="Genomic_DNA"/>
</dbReference>
<dbReference type="NCBIfam" id="TIGR02159">
    <property type="entry name" value="PA_CoA_Oxy4"/>
    <property type="match status" value="1"/>
</dbReference>
<evidence type="ECO:0000313" key="3">
    <source>
        <dbReference type="EMBL" id="TNB49643.1"/>
    </source>
</evidence>
<evidence type="ECO:0000313" key="4">
    <source>
        <dbReference type="Proteomes" id="UP000307874"/>
    </source>
</evidence>
<dbReference type="PANTHER" id="PTHR42831:SF3">
    <property type="entry name" value="1,2-PHENYLACETYL-COA EPOXIDASE, SUBUNIT D-RELATED"/>
    <property type="match status" value="1"/>
</dbReference>
<dbReference type="InterPro" id="IPR002744">
    <property type="entry name" value="MIP18-like"/>
</dbReference>
<dbReference type="InterPro" id="IPR034904">
    <property type="entry name" value="FSCA_dom_sf"/>
</dbReference>
<accession>A0A5C4JW11</accession>
<dbReference type="Pfam" id="PF23451">
    <property type="entry name" value="Zn_ribbon_PaaD"/>
    <property type="match status" value="1"/>
</dbReference>
<name>A0A5C4JW11_9HYPH</name>
<evidence type="ECO:0000259" key="2">
    <source>
        <dbReference type="Pfam" id="PF23451"/>
    </source>
</evidence>
<dbReference type="Proteomes" id="UP000307874">
    <property type="component" value="Unassembled WGS sequence"/>
</dbReference>
<organism evidence="3 4">
    <name type="scientific">Martelella lutilitoris</name>
    <dbReference type="NCBI Taxonomy" id="2583532"/>
    <lineage>
        <taxon>Bacteria</taxon>
        <taxon>Pseudomonadati</taxon>
        <taxon>Pseudomonadota</taxon>
        <taxon>Alphaproteobacteria</taxon>
        <taxon>Hyphomicrobiales</taxon>
        <taxon>Aurantimonadaceae</taxon>
        <taxon>Martelella</taxon>
    </lineage>
</organism>
<feature type="domain" description="PaaD zinc beta ribbon" evidence="2">
    <location>
        <begin position="132"/>
        <end position="175"/>
    </location>
</feature>
<dbReference type="PANTHER" id="PTHR42831">
    <property type="entry name" value="FE-S PROTEIN MATURATION AUXILIARY FACTOR YITW"/>
    <property type="match status" value="1"/>
</dbReference>
<dbReference type="Pfam" id="PF01883">
    <property type="entry name" value="FeS_assembly_P"/>
    <property type="match status" value="1"/>
</dbReference>
<dbReference type="InterPro" id="IPR011883">
    <property type="entry name" value="PaaD-like"/>
</dbReference>
<dbReference type="InterPro" id="IPR056572">
    <property type="entry name" value="Zn_ribbon_PaaD"/>
</dbReference>
<comment type="caution">
    <text evidence="3">The sequence shown here is derived from an EMBL/GenBank/DDBJ whole genome shotgun (WGS) entry which is preliminary data.</text>
</comment>
<dbReference type="OrthoDB" id="3684942at2"/>
<dbReference type="SUPFAM" id="SSF117916">
    <property type="entry name" value="Fe-S cluster assembly (FSCA) domain-like"/>
    <property type="match status" value="1"/>
</dbReference>
<keyword evidence="4" id="KW-1185">Reference proteome</keyword>
<feature type="domain" description="MIP18 family-like" evidence="1">
    <location>
        <begin position="13"/>
        <end position="74"/>
    </location>
</feature>
<dbReference type="AlphaFoldDB" id="A0A5C4JW11"/>
<proteinExistence type="predicted"/>
<reference evidence="3 4" key="1">
    <citation type="submission" date="2019-05" db="EMBL/GenBank/DDBJ databases">
        <authorList>
            <person name="Lee S.D."/>
        </authorList>
    </citation>
    <scope>NUCLEOTIDE SEQUENCE [LARGE SCALE GENOMIC DNA]</scope>
    <source>
        <strain evidence="3 4">GH2-6</strain>
    </source>
</reference>
<evidence type="ECO:0000259" key="1">
    <source>
        <dbReference type="Pfam" id="PF01883"/>
    </source>
</evidence>
<dbReference type="Gene3D" id="3.30.300.130">
    <property type="entry name" value="Fe-S cluster assembly (FSCA)"/>
    <property type="match status" value="1"/>
</dbReference>
<sequence length="177" mass="19098">MVSAATALLPSPEEVMAWLSEVPDPEIPVISITELGIVRKVGHDGATLVVTVTPTYSGCPAVSLINLEIEAKLLEKGVEDFRIEQQLSPPWTTDFLSQEAREKLRAYGIAPPIDGTAADGRLVARAARLSGRSNLVIACPRCGSGNTEKVSQFGSTPCKASYRCKDCLEPFDYFKCI</sequence>